<evidence type="ECO:0000313" key="3">
    <source>
        <dbReference type="Proteomes" id="UP001498398"/>
    </source>
</evidence>
<accession>A0ABR1INE7</accession>
<dbReference type="EMBL" id="JBANRG010000113">
    <property type="protein sequence ID" value="KAK7435003.1"/>
    <property type="molecule type" value="Genomic_DNA"/>
</dbReference>
<proteinExistence type="predicted"/>
<feature type="region of interest" description="Disordered" evidence="1">
    <location>
        <begin position="21"/>
        <end position="47"/>
    </location>
</feature>
<reference evidence="2 3" key="1">
    <citation type="submission" date="2024-01" db="EMBL/GenBank/DDBJ databases">
        <title>A draft genome for the cacao thread blight pathogen Marasmiellus scandens.</title>
        <authorList>
            <person name="Baruah I.K."/>
            <person name="Leung J."/>
            <person name="Bukari Y."/>
            <person name="Amoako-Attah I."/>
            <person name="Meinhardt L.W."/>
            <person name="Bailey B.A."/>
            <person name="Cohen S.P."/>
        </authorList>
    </citation>
    <scope>NUCLEOTIDE SEQUENCE [LARGE SCALE GENOMIC DNA]</scope>
    <source>
        <strain evidence="2 3">GH-19</strain>
    </source>
</reference>
<dbReference type="Proteomes" id="UP001498398">
    <property type="component" value="Unassembled WGS sequence"/>
</dbReference>
<evidence type="ECO:0000313" key="2">
    <source>
        <dbReference type="EMBL" id="KAK7435003.1"/>
    </source>
</evidence>
<comment type="caution">
    <text evidence="2">The sequence shown here is derived from an EMBL/GenBank/DDBJ whole genome shotgun (WGS) entry which is preliminary data.</text>
</comment>
<protein>
    <submittedName>
        <fullName evidence="2">Uncharacterized protein</fullName>
    </submittedName>
</protein>
<name>A0ABR1INE7_9AGAR</name>
<evidence type="ECO:0000256" key="1">
    <source>
        <dbReference type="SAM" id="MobiDB-lite"/>
    </source>
</evidence>
<feature type="compositionally biased region" description="Basic and acidic residues" evidence="1">
    <location>
        <begin position="33"/>
        <end position="47"/>
    </location>
</feature>
<feature type="compositionally biased region" description="Acidic residues" evidence="1">
    <location>
        <begin position="206"/>
        <end position="225"/>
    </location>
</feature>
<sequence>MKWRKLEHEDIRLMDGTSDQAIGIARKKKGKKNQKEKEQEDRDQGMQEELAKEQTLREHLKDVCSMVGEGTREVSWIWREGGTGEAVDDATLEEIIWVEWCKAYTCAKRWEEEVVLVKEEMRQCLVMLEYNATKWDGRCDYNGPLAKGRRDWKDDWEFGKSYKVYVPMHIRKRRYIKDWDHASKDCGLGWETRSMTLKRACNANADDGEDGDDDPAEEICGEDIEVVVEVEDDDEEV</sequence>
<gene>
    <name evidence="2" type="ORF">VKT23_019909</name>
</gene>
<organism evidence="2 3">
    <name type="scientific">Marasmiellus scandens</name>
    <dbReference type="NCBI Taxonomy" id="2682957"/>
    <lineage>
        <taxon>Eukaryota</taxon>
        <taxon>Fungi</taxon>
        <taxon>Dikarya</taxon>
        <taxon>Basidiomycota</taxon>
        <taxon>Agaricomycotina</taxon>
        <taxon>Agaricomycetes</taxon>
        <taxon>Agaricomycetidae</taxon>
        <taxon>Agaricales</taxon>
        <taxon>Marasmiineae</taxon>
        <taxon>Omphalotaceae</taxon>
        <taxon>Marasmiellus</taxon>
    </lineage>
</organism>
<feature type="region of interest" description="Disordered" evidence="1">
    <location>
        <begin position="203"/>
        <end position="225"/>
    </location>
</feature>
<keyword evidence="3" id="KW-1185">Reference proteome</keyword>